<sequence length="1133" mass="127948">MLFTLGCDWFNFRAIETESFRAETAIVLRRNRLLTKTNKMGLSEDGEESTSSRYEELCLELNMDQGAKDEAWKMFERINANYTLEGDDLHWLTCALYVACRGSVTPTVGQGMLEGNCVSLTRLLRSAKLSYIQLQWLIKHFSLIQFFNKMKKWSDMANLPTDFRDKVDRLERNFAVSTVIFKKYEPIFLDIFKNPANDPPKQNRSRKQRRLPCTVSDLFDFCWSMFVQVKGNFPAISDDLVNSYHLLLCCIDWFYTNALLGNRRDLLNPTFSALPESYSSKDYKVPTEVPCIIQLLCEKHEGITLEAKGIKEHWWKPHIKKLFDKKFLKGKVENLTGILEVGHFEANSKAIRSAYEEYVLNVGDFDERIFVGDDATTEIGTPAKSAQPMADDLSERMQIKQHLQTFDQNQSLCPDTPLTGRRYLKEKDTSDVTPVSTATQGVHRLQALLSGRKTSPSEELMSIFEECSVNPKDTVVQRVKKMGEIFCTHYAQPSENHPGSHIDFARKRLQLGESLYFKTLENIMVYEKRRILASHRDSTGRCDFAYLLEQDVFHQCLFACCLEIVIFSYNSQRSFPWIMEVFDLQAYDFYKVIEVLIRTEDGLSRDVVKHLNHVEETILESQAWKYGSTIWTAIKEQGDVVPSCEQVTLPSQIDKGDASASVSSSPLIHPTVKRLAGEGRAAFVRSDSAKKDPMMSPTGPSATDRFGSPTPGGAKRRLFGQQGGEQQTIVVTAPGSASGGTDTAEGQGQAPKPMTMYHQAQTQDGRQVLIPVQIIAAGASGSTVAGLAKGSTPSKPQNKPKRGGSLGLFFRKVYHLASTRLRHLCEQLGIESELRQKIWTLFEHTLIKHIDLMMDRHIDQLLMCATYVMCKVTGDTQSFQDIMKCYRLQPQSQSHVYRSVLVNNRRRHHSGSSDSSRNGASGTSSPVDQSKEEREKQEKKRAERLAMIRSTSTLPPSHENSQPPTPTRLAGTGSSFEFEERGDLIKFYNTIFVKRVRSYAVKFTTGKEEKNDAPMLSPLPLHRTQPTSPRRVSNNHSLYISPHKTSGEPQTPTSRLLWCFNKSPAKDLKAINNMLRLGERKITAGKRLHLRDEDSSSDNPTKKMNLGNSIIFSQKLQAVNSDRLKGANGTGGT</sequence>
<dbReference type="InterPro" id="IPR013763">
    <property type="entry name" value="Cyclin-like_dom"/>
</dbReference>
<feature type="compositionally biased region" description="Polar residues" evidence="10">
    <location>
        <begin position="1024"/>
        <end position="1033"/>
    </location>
</feature>
<feature type="region of interest" description="Disordered" evidence="10">
    <location>
        <begin position="1010"/>
        <end position="1033"/>
    </location>
</feature>
<name>A0A8J1TY90_OWEFU</name>
<dbReference type="OrthoDB" id="844594at2759"/>
<comment type="similarity">
    <text evidence="2">Belongs to the retinoblastoma protein (RB) family.</text>
</comment>
<dbReference type="Pfam" id="PF11934">
    <property type="entry name" value="DUF3452"/>
    <property type="match status" value="1"/>
</dbReference>
<organism evidence="11 12">
    <name type="scientific">Owenia fusiformis</name>
    <name type="common">Polychaete worm</name>
    <dbReference type="NCBI Taxonomy" id="6347"/>
    <lineage>
        <taxon>Eukaryota</taxon>
        <taxon>Metazoa</taxon>
        <taxon>Spiralia</taxon>
        <taxon>Lophotrochozoa</taxon>
        <taxon>Annelida</taxon>
        <taxon>Polychaeta</taxon>
        <taxon>Sedentaria</taxon>
        <taxon>Canalipalpata</taxon>
        <taxon>Sabellida</taxon>
        <taxon>Oweniida</taxon>
        <taxon>Oweniidae</taxon>
        <taxon>Owenia</taxon>
    </lineage>
</organism>
<dbReference type="GO" id="GO:0005634">
    <property type="term" value="C:nucleus"/>
    <property type="evidence" value="ECO:0007669"/>
    <property type="project" value="UniProtKB-SubCell"/>
</dbReference>
<evidence type="ECO:0000313" key="12">
    <source>
        <dbReference type="Proteomes" id="UP000749559"/>
    </source>
</evidence>
<evidence type="ECO:0000256" key="4">
    <source>
        <dbReference type="ARBA" id="ARBA00022553"/>
    </source>
</evidence>
<protein>
    <submittedName>
        <fullName evidence="11">Uncharacterized protein</fullName>
    </submittedName>
</protein>
<evidence type="ECO:0000256" key="7">
    <source>
        <dbReference type="ARBA" id="ARBA00023163"/>
    </source>
</evidence>
<evidence type="ECO:0000313" key="11">
    <source>
        <dbReference type="EMBL" id="CAH1779420.1"/>
    </source>
</evidence>
<dbReference type="InterPro" id="IPR024599">
    <property type="entry name" value="RB_N"/>
</dbReference>
<dbReference type="GO" id="GO:0006357">
    <property type="term" value="P:regulation of transcription by RNA polymerase II"/>
    <property type="evidence" value="ECO:0007669"/>
    <property type="project" value="InterPro"/>
</dbReference>
<reference evidence="11" key="1">
    <citation type="submission" date="2022-03" db="EMBL/GenBank/DDBJ databases">
        <authorList>
            <person name="Martin C."/>
        </authorList>
    </citation>
    <scope>NUCLEOTIDE SEQUENCE</scope>
</reference>
<keyword evidence="3" id="KW-0678">Repressor</keyword>
<dbReference type="InterPro" id="IPR002720">
    <property type="entry name" value="RB_A"/>
</dbReference>
<dbReference type="GO" id="GO:0005667">
    <property type="term" value="C:transcription regulator complex"/>
    <property type="evidence" value="ECO:0007669"/>
    <property type="project" value="TreeGrafter"/>
</dbReference>
<keyword evidence="6" id="KW-0805">Transcription regulation</keyword>
<evidence type="ECO:0000256" key="9">
    <source>
        <dbReference type="ARBA" id="ARBA00023306"/>
    </source>
</evidence>
<dbReference type="Gene3D" id="1.10.472.10">
    <property type="entry name" value="Cyclin-like"/>
    <property type="match status" value="3"/>
</dbReference>
<dbReference type="Pfam" id="PF01858">
    <property type="entry name" value="RB_A"/>
    <property type="match status" value="1"/>
</dbReference>
<comment type="caution">
    <text evidence="11">The sequence shown here is derived from an EMBL/GenBank/DDBJ whole genome shotgun (WGS) entry which is preliminary data.</text>
</comment>
<keyword evidence="8" id="KW-0539">Nucleus</keyword>
<keyword evidence="7" id="KW-0804">Transcription</keyword>
<keyword evidence="4" id="KW-0597">Phosphoprotein</keyword>
<keyword evidence="5" id="KW-0156">Chromatin regulator</keyword>
<evidence type="ECO:0000256" key="5">
    <source>
        <dbReference type="ARBA" id="ARBA00022853"/>
    </source>
</evidence>
<dbReference type="SMART" id="SM00385">
    <property type="entry name" value="CYCLIN"/>
    <property type="match status" value="1"/>
</dbReference>
<dbReference type="SMART" id="SM01367">
    <property type="entry name" value="DUF3452"/>
    <property type="match status" value="1"/>
</dbReference>
<evidence type="ECO:0000256" key="3">
    <source>
        <dbReference type="ARBA" id="ARBA00022491"/>
    </source>
</evidence>
<dbReference type="GO" id="GO:0030154">
    <property type="term" value="P:cell differentiation"/>
    <property type="evidence" value="ECO:0007669"/>
    <property type="project" value="TreeGrafter"/>
</dbReference>
<accession>A0A8J1TY90</accession>
<dbReference type="SUPFAM" id="SSF47954">
    <property type="entry name" value="Cyclin-like"/>
    <property type="match status" value="2"/>
</dbReference>
<dbReference type="GO" id="GO:0006325">
    <property type="term" value="P:chromatin organization"/>
    <property type="evidence" value="ECO:0007669"/>
    <property type="project" value="UniProtKB-KW"/>
</dbReference>
<evidence type="ECO:0000256" key="6">
    <source>
        <dbReference type="ARBA" id="ARBA00023015"/>
    </source>
</evidence>
<dbReference type="Proteomes" id="UP000749559">
    <property type="component" value="Unassembled WGS sequence"/>
</dbReference>
<feature type="compositionally biased region" description="Low complexity" evidence="10">
    <location>
        <begin position="912"/>
        <end position="925"/>
    </location>
</feature>
<feature type="compositionally biased region" description="Basic and acidic residues" evidence="10">
    <location>
        <begin position="929"/>
        <end position="946"/>
    </location>
</feature>
<dbReference type="InterPro" id="IPR002719">
    <property type="entry name" value="RB_B"/>
</dbReference>
<dbReference type="Pfam" id="PF01857">
    <property type="entry name" value="RB_B"/>
    <property type="match status" value="1"/>
</dbReference>
<dbReference type="PANTHER" id="PTHR13742:SF17">
    <property type="entry name" value="RE32990P-RELATED"/>
    <property type="match status" value="1"/>
</dbReference>
<dbReference type="PANTHER" id="PTHR13742">
    <property type="entry name" value="RETINOBLASTOMA-ASSOCIATED PROTEIN RB -RELATED"/>
    <property type="match status" value="1"/>
</dbReference>
<dbReference type="AlphaFoldDB" id="A0A8J1TY90"/>
<dbReference type="Gene3D" id="1.10.472.140">
    <property type="match status" value="1"/>
</dbReference>
<dbReference type="GO" id="GO:2000134">
    <property type="term" value="P:negative regulation of G1/S transition of mitotic cell cycle"/>
    <property type="evidence" value="ECO:0007669"/>
    <property type="project" value="TreeGrafter"/>
</dbReference>
<dbReference type="CDD" id="cd00043">
    <property type="entry name" value="CYCLIN_SF"/>
    <property type="match status" value="1"/>
</dbReference>
<proteinExistence type="inferred from homology"/>
<keyword evidence="12" id="KW-1185">Reference proteome</keyword>
<dbReference type="FunFam" id="1.10.472.10:FF:000035">
    <property type="entry name" value="RB transcriptional corepressor-like 1"/>
    <property type="match status" value="1"/>
</dbReference>
<dbReference type="EMBL" id="CAIIXF020000003">
    <property type="protein sequence ID" value="CAH1779420.1"/>
    <property type="molecule type" value="Genomic_DNA"/>
</dbReference>
<dbReference type="SMART" id="SM01368">
    <property type="entry name" value="RB_A"/>
    <property type="match status" value="1"/>
</dbReference>
<keyword evidence="9" id="KW-0131">Cell cycle</keyword>
<dbReference type="InterPro" id="IPR028309">
    <property type="entry name" value="RB_fam"/>
</dbReference>
<dbReference type="SMART" id="SM01369">
    <property type="entry name" value="Rb_C"/>
    <property type="match status" value="1"/>
</dbReference>
<dbReference type="GO" id="GO:0000977">
    <property type="term" value="F:RNA polymerase II transcription regulatory region sequence-specific DNA binding"/>
    <property type="evidence" value="ECO:0007669"/>
    <property type="project" value="TreeGrafter"/>
</dbReference>
<feature type="region of interest" description="Disordered" evidence="10">
    <location>
        <begin position="902"/>
        <end position="973"/>
    </location>
</feature>
<evidence type="ECO:0000256" key="10">
    <source>
        <dbReference type="SAM" id="MobiDB-lite"/>
    </source>
</evidence>
<dbReference type="InterPro" id="IPR036915">
    <property type="entry name" value="Cyclin-like_sf"/>
</dbReference>
<feature type="region of interest" description="Disordered" evidence="10">
    <location>
        <begin position="685"/>
        <end position="723"/>
    </location>
</feature>
<comment type="subcellular location">
    <subcellularLocation>
        <location evidence="1">Nucleus</location>
    </subcellularLocation>
</comment>
<dbReference type="InterPro" id="IPR015030">
    <property type="entry name" value="RB_C"/>
</dbReference>
<dbReference type="FunFam" id="1.10.472.140:FF:000001">
    <property type="entry name" value="Retinoblastoma-like 2, isoform CRA_a"/>
    <property type="match status" value="1"/>
</dbReference>
<evidence type="ECO:0000256" key="8">
    <source>
        <dbReference type="ARBA" id="ARBA00023242"/>
    </source>
</evidence>
<gene>
    <name evidence="11" type="ORF">OFUS_LOCUS6231</name>
</gene>
<feature type="compositionally biased region" description="Polar residues" evidence="10">
    <location>
        <begin position="949"/>
        <end position="962"/>
    </location>
</feature>
<evidence type="ECO:0000256" key="2">
    <source>
        <dbReference type="ARBA" id="ARBA00009475"/>
    </source>
</evidence>
<dbReference type="GO" id="GO:0000785">
    <property type="term" value="C:chromatin"/>
    <property type="evidence" value="ECO:0007669"/>
    <property type="project" value="TreeGrafter"/>
</dbReference>
<evidence type="ECO:0000256" key="1">
    <source>
        <dbReference type="ARBA" id="ARBA00004123"/>
    </source>
</evidence>